<dbReference type="SUPFAM" id="SSF52402">
    <property type="entry name" value="Adenine nucleotide alpha hydrolases-like"/>
    <property type="match status" value="1"/>
</dbReference>
<reference evidence="3 4" key="1">
    <citation type="submission" date="2021-03" db="EMBL/GenBank/DDBJ databases">
        <title>Genomic Encyclopedia of Type Strains, Phase IV (KMG-IV): sequencing the most valuable type-strain genomes for metagenomic binning, comparative biology and taxonomic classification.</title>
        <authorList>
            <person name="Goeker M."/>
        </authorList>
    </citation>
    <scope>NUCLEOTIDE SEQUENCE [LARGE SCALE GENOMIC DNA]</scope>
    <source>
        <strain evidence="3 4">DSM 25609</strain>
    </source>
</reference>
<dbReference type="Pfam" id="PF00582">
    <property type="entry name" value="Usp"/>
    <property type="match status" value="1"/>
</dbReference>
<protein>
    <submittedName>
        <fullName evidence="3">Nucleotide-binding universal stress UspA family protein</fullName>
    </submittedName>
</protein>
<name>A0ABS4IGJ8_9BACI</name>
<dbReference type="RefSeq" id="WP_209463229.1">
    <property type="nucleotide sequence ID" value="NZ_CP110224.1"/>
</dbReference>
<comment type="similarity">
    <text evidence="1">Belongs to the universal stress protein A family.</text>
</comment>
<keyword evidence="4" id="KW-1185">Reference proteome</keyword>
<evidence type="ECO:0000256" key="1">
    <source>
        <dbReference type="ARBA" id="ARBA00008791"/>
    </source>
</evidence>
<evidence type="ECO:0000313" key="3">
    <source>
        <dbReference type="EMBL" id="MBP1970072.1"/>
    </source>
</evidence>
<comment type="caution">
    <text evidence="3">The sequence shown here is derived from an EMBL/GenBank/DDBJ whole genome shotgun (WGS) entry which is preliminary data.</text>
</comment>
<dbReference type="PRINTS" id="PR01438">
    <property type="entry name" value="UNVRSLSTRESS"/>
</dbReference>
<dbReference type="PANTHER" id="PTHR46268">
    <property type="entry name" value="STRESS RESPONSE PROTEIN NHAX"/>
    <property type="match status" value="1"/>
</dbReference>
<dbReference type="InterPro" id="IPR006016">
    <property type="entry name" value="UspA"/>
</dbReference>
<gene>
    <name evidence="3" type="ORF">J2Z83_002188</name>
</gene>
<evidence type="ECO:0000313" key="4">
    <source>
        <dbReference type="Proteomes" id="UP001519345"/>
    </source>
</evidence>
<dbReference type="PANTHER" id="PTHR46268:SF6">
    <property type="entry name" value="UNIVERSAL STRESS PROTEIN UP12"/>
    <property type="match status" value="1"/>
</dbReference>
<feature type="domain" description="UspA" evidence="2">
    <location>
        <begin position="1"/>
        <end position="143"/>
    </location>
</feature>
<dbReference type="EMBL" id="JAGGKX010000010">
    <property type="protein sequence ID" value="MBP1970072.1"/>
    <property type="molecule type" value="Genomic_DNA"/>
</dbReference>
<organism evidence="3 4">
    <name type="scientific">Virgibacillus natechei</name>
    <dbReference type="NCBI Taxonomy" id="1216297"/>
    <lineage>
        <taxon>Bacteria</taxon>
        <taxon>Bacillati</taxon>
        <taxon>Bacillota</taxon>
        <taxon>Bacilli</taxon>
        <taxon>Bacillales</taxon>
        <taxon>Bacillaceae</taxon>
        <taxon>Virgibacillus</taxon>
    </lineage>
</organism>
<dbReference type="Gene3D" id="3.40.50.620">
    <property type="entry name" value="HUPs"/>
    <property type="match status" value="1"/>
</dbReference>
<dbReference type="Proteomes" id="UP001519345">
    <property type="component" value="Unassembled WGS sequence"/>
</dbReference>
<dbReference type="InterPro" id="IPR014729">
    <property type="entry name" value="Rossmann-like_a/b/a_fold"/>
</dbReference>
<proteinExistence type="inferred from homology"/>
<evidence type="ECO:0000259" key="2">
    <source>
        <dbReference type="Pfam" id="PF00582"/>
    </source>
</evidence>
<dbReference type="CDD" id="cd00293">
    <property type="entry name" value="USP-like"/>
    <property type="match status" value="1"/>
</dbReference>
<dbReference type="InterPro" id="IPR006015">
    <property type="entry name" value="Universal_stress_UspA"/>
</dbReference>
<accession>A0ABS4IGJ8</accession>
<sequence length="143" mass="15574">MTKKILVAYDGSELSKKAIHEAKYQSKQEPETEVHVISIIRQTGPNTNTIISRSLANEAAEEFRPQMQKVKEEFDAEGIEVLTEVLVSNPSTNIGGEICEYAANNEIDLIIIGSRGLGGVRKFLGSVSNNVVQNAGCPVMVVK</sequence>